<feature type="domain" description="SHSP" evidence="4">
    <location>
        <begin position="1"/>
        <end position="76"/>
    </location>
</feature>
<evidence type="ECO:0000313" key="6">
    <source>
        <dbReference type="Proteomes" id="UP000067448"/>
    </source>
</evidence>
<evidence type="ECO:0000256" key="2">
    <source>
        <dbReference type="RuleBase" id="RU003616"/>
    </source>
</evidence>
<feature type="region of interest" description="Disordered" evidence="3">
    <location>
        <begin position="1"/>
        <end position="54"/>
    </location>
</feature>
<dbReference type="Pfam" id="PF00011">
    <property type="entry name" value="HSP20"/>
    <property type="match status" value="1"/>
</dbReference>
<dbReference type="InterPro" id="IPR008978">
    <property type="entry name" value="HSP20-like_chaperone"/>
</dbReference>
<evidence type="ECO:0000256" key="1">
    <source>
        <dbReference type="PROSITE-ProRule" id="PRU00285"/>
    </source>
</evidence>
<reference evidence="6" key="1">
    <citation type="submission" date="2015-11" db="EMBL/GenBank/DDBJ databases">
        <authorList>
            <consortium name="Cross-ministerial Strategic Innovation Promotion Program (SIP) consortium"/>
            <person name="Tomihama T."/>
            <person name="Ikenaga M."/>
            <person name="Sakai M."/>
            <person name="Okubo T."/>
            <person name="Ikeda S."/>
        </authorList>
    </citation>
    <scope>NUCLEOTIDE SEQUENCE [LARGE SCALE GENOMIC DNA]</scope>
    <source>
        <strain evidence="6">S58</strain>
    </source>
</reference>
<accession>A0A100JJ65</accession>
<evidence type="ECO:0000313" key="5">
    <source>
        <dbReference type="EMBL" id="GAQ60402.1"/>
    </source>
</evidence>
<organism evidence="5 6">
    <name type="scientific">Streptomyces scabiei</name>
    <dbReference type="NCBI Taxonomy" id="1930"/>
    <lineage>
        <taxon>Bacteria</taxon>
        <taxon>Bacillati</taxon>
        <taxon>Actinomycetota</taxon>
        <taxon>Actinomycetes</taxon>
        <taxon>Kitasatosporales</taxon>
        <taxon>Streptomycetaceae</taxon>
        <taxon>Streptomyces</taxon>
    </lineage>
</organism>
<comment type="caution">
    <text evidence="5">The sequence shown here is derived from an EMBL/GenBank/DDBJ whole genome shotgun (WGS) entry which is preliminary data.</text>
</comment>
<gene>
    <name evidence="5" type="ORF">SsS58_00742</name>
</gene>
<proteinExistence type="inferred from homology"/>
<dbReference type="Proteomes" id="UP000067448">
    <property type="component" value="Unassembled WGS sequence"/>
</dbReference>
<dbReference type="Gene3D" id="2.60.40.790">
    <property type="match status" value="1"/>
</dbReference>
<dbReference type="InterPro" id="IPR002068">
    <property type="entry name" value="A-crystallin/Hsp20_dom"/>
</dbReference>
<dbReference type="SUPFAM" id="SSF49764">
    <property type="entry name" value="HSP20-like chaperones"/>
    <property type="match status" value="1"/>
</dbReference>
<reference evidence="5 6" key="2">
    <citation type="journal article" date="2016" name="Genome Announc.">
        <title>Draft Genome Sequences of Streptomyces scabiei S58, Streptomyces turgidiscabies T45, and Streptomyces acidiscabies a10, the Pathogens of Potato Common Scab, Isolated in Japan.</title>
        <authorList>
            <person name="Tomihama T."/>
            <person name="Nishi Y."/>
            <person name="Sakai M."/>
            <person name="Ikenaga M."/>
            <person name="Okubo T."/>
            <person name="Ikeda S."/>
        </authorList>
    </citation>
    <scope>NUCLEOTIDE SEQUENCE [LARGE SCALE GENOMIC DNA]</scope>
    <source>
        <strain evidence="5 6">S58</strain>
    </source>
</reference>
<dbReference type="EMBL" id="BCMM01000002">
    <property type="protein sequence ID" value="GAQ60402.1"/>
    <property type="molecule type" value="Genomic_DNA"/>
</dbReference>
<dbReference type="CDD" id="cd06464">
    <property type="entry name" value="ACD_sHsps-like"/>
    <property type="match status" value="1"/>
</dbReference>
<name>A0A100JJ65_STRSC</name>
<protein>
    <submittedName>
        <fullName evidence="5">Hsp20/alpha crystallin family protein</fullName>
    </submittedName>
</protein>
<reference evidence="6" key="3">
    <citation type="submission" date="2016-02" db="EMBL/GenBank/DDBJ databases">
        <title>Draft genome of pathogenic Streptomyces sp. in Japan.</title>
        <authorList>
            <person name="Tomihama T."/>
            <person name="Ikenaga M."/>
            <person name="Sakai M."/>
            <person name="Okubo T."/>
            <person name="Ikeda S."/>
        </authorList>
    </citation>
    <scope>NUCLEOTIDE SEQUENCE [LARGE SCALE GENOMIC DNA]</scope>
    <source>
        <strain evidence="6">S58</strain>
    </source>
</reference>
<evidence type="ECO:0000259" key="4">
    <source>
        <dbReference type="PROSITE" id="PS01031"/>
    </source>
</evidence>
<evidence type="ECO:0000256" key="3">
    <source>
        <dbReference type="SAM" id="MobiDB-lite"/>
    </source>
</evidence>
<dbReference type="PROSITE" id="PS01031">
    <property type="entry name" value="SHSP"/>
    <property type="match status" value="1"/>
</dbReference>
<comment type="similarity">
    <text evidence="1 2">Belongs to the small heat shock protein (HSP20) family.</text>
</comment>
<dbReference type="AlphaFoldDB" id="A0A100JJ65"/>
<sequence>MEVSDGELDVHGEVRQKERTGAVRRQTRPIGRFDYRTAPPPNADTEHTSAELDNGVLTVRVPKTDKVRARRVQITG</sequence>
<feature type="compositionally biased region" description="Basic and acidic residues" evidence="3">
    <location>
        <begin position="8"/>
        <end position="21"/>
    </location>
</feature>